<keyword evidence="3" id="KW-1185">Reference proteome</keyword>
<dbReference type="HOGENOM" id="CLU_1023207_0_0_1"/>
<dbReference type="STRING" id="743788.S8FB38"/>
<dbReference type="OrthoDB" id="552194at2759"/>
<protein>
    <submittedName>
        <fullName evidence="2">Uncharacterized protein</fullName>
    </submittedName>
</protein>
<dbReference type="AlphaFoldDB" id="S8FB38"/>
<organism evidence="2 3">
    <name type="scientific">Fomitopsis schrenkii</name>
    <name type="common">Brown rot fungus</name>
    <dbReference type="NCBI Taxonomy" id="2126942"/>
    <lineage>
        <taxon>Eukaryota</taxon>
        <taxon>Fungi</taxon>
        <taxon>Dikarya</taxon>
        <taxon>Basidiomycota</taxon>
        <taxon>Agaricomycotina</taxon>
        <taxon>Agaricomycetes</taxon>
        <taxon>Polyporales</taxon>
        <taxon>Fomitopsis</taxon>
    </lineage>
</organism>
<reference evidence="2 3" key="1">
    <citation type="journal article" date="2012" name="Science">
        <title>The Paleozoic origin of enzymatic lignin decomposition reconstructed from 31 fungal genomes.</title>
        <authorList>
            <person name="Floudas D."/>
            <person name="Binder M."/>
            <person name="Riley R."/>
            <person name="Barry K."/>
            <person name="Blanchette R.A."/>
            <person name="Henrissat B."/>
            <person name="Martinez A.T."/>
            <person name="Otillar R."/>
            <person name="Spatafora J.W."/>
            <person name="Yadav J.S."/>
            <person name="Aerts A."/>
            <person name="Benoit I."/>
            <person name="Boyd A."/>
            <person name="Carlson A."/>
            <person name="Copeland A."/>
            <person name="Coutinho P.M."/>
            <person name="de Vries R.P."/>
            <person name="Ferreira P."/>
            <person name="Findley K."/>
            <person name="Foster B."/>
            <person name="Gaskell J."/>
            <person name="Glotzer D."/>
            <person name="Gorecki P."/>
            <person name="Heitman J."/>
            <person name="Hesse C."/>
            <person name="Hori C."/>
            <person name="Igarashi K."/>
            <person name="Jurgens J.A."/>
            <person name="Kallen N."/>
            <person name="Kersten P."/>
            <person name="Kohler A."/>
            <person name="Kuees U."/>
            <person name="Kumar T.K.A."/>
            <person name="Kuo A."/>
            <person name="LaButti K."/>
            <person name="Larrondo L.F."/>
            <person name="Lindquist E."/>
            <person name="Ling A."/>
            <person name="Lombard V."/>
            <person name="Lucas S."/>
            <person name="Lundell T."/>
            <person name="Martin R."/>
            <person name="McLaughlin D.J."/>
            <person name="Morgenstern I."/>
            <person name="Morin E."/>
            <person name="Murat C."/>
            <person name="Nagy L.G."/>
            <person name="Nolan M."/>
            <person name="Ohm R.A."/>
            <person name="Patyshakuliyeva A."/>
            <person name="Rokas A."/>
            <person name="Ruiz-Duenas F.J."/>
            <person name="Sabat G."/>
            <person name="Salamov A."/>
            <person name="Samejima M."/>
            <person name="Schmutz J."/>
            <person name="Slot J.C."/>
            <person name="St John F."/>
            <person name="Stenlid J."/>
            <person name="Sun H."/>
            <person name="Sun S."/>
            <person name="Syed K."/>
            <person name="Tsang A."/>
            <person name="Wiebenga A."/>
            <person name="Young D."/>
            <person name="Pisabarro A."/>
            <person name="Eastwood D.C."/>
            <person name="Martin F."/>
            <person name="Cullen D."/>
            <person name="Grigoriev I.V."/>
            <person name="Hibbett D.S."/>
        </authorList>
    </citation>
    <scope>NUCLEOTIDE SEQUENCE</scope>
    <source>
        <strain evidence="3">FP-58527</strain>
    </source>
</reference>
<gene>
    <name evidence="2" type="ORF">FOMPIDRAFT_1061059</name>
</gene>
<feature type="compositionally biased region" description="Basic residues" evidence="1">
    <location>
        <begin position="81"/>
        <end position="90"/>
    </location>
</feature>
<name>S8FB38_FOMSC</name>
<dbReference type="InParanoid" id="S8FB38"/>
<feature type="compositionally biased region" description="Low complexity" evidence="1">
    <location>
        <begin position="174"/>
        <end position="190"/>
    </location>
</feature>
<dbReference type="EMBL" id="KE504161">
    <property type="protein sequence ID" value="EPS98825.1"/>
    <property type="molecule type" value="Genomic_DNA"/>
</dbReference>
<accession>S8FB38</accession>
<dbReference type="Proteomes" id="UP000015241">
    <property type="component" value="Unassembled WGS sequence"/>
</dbReference>
<evidence type="ECO:0000256" key="1">
    <source>
        <dbReference type="SAM" id="MobiDB-lite"/>
    </source>
</evidence>
<evidence type="ECO:0000313" key="2">
    <source>
        <dbReference type="EMBL" id="EPS98825.1"/>
    </source>
</evidence>
<sequence>MSSQYWLRLPLGNDSRHARAYEGQSAAEGFSSLPDVVPNTHPDELSIPPATSDEPVESQGSMRSRLRRRAGSNAPEEPPKRKGLLRRAVHTRAAAEDTSLDLEGESSLAPPSPPRTPSIEPTPGRSHLKRRAGNYAASADIVDLTAEPPAPDPDEPPLKKFRALFEKSNPARPTQTQTQQGEGVTQTQGVHAPLPTLAEEEEESMTQTQTQTQGVRSQRLKRKVRTPDGEADADVEMADHPGPSARNVKTSFAHRTKARLEVYPSGKPSPHN</sequence>
<feature type="region of interest" description="Disordered" evidence="1">
    <location>
        <begin position="22"/>
        <end position="252"/>
    </location>
</feature>
<evidence type="ECO:0000313" key="3">
    <source>
        <dbReference type="Proteomes" id="UP000015241"/>
    </source>
</evidence>
<proteinExistence type="predicted"/>